<sequence length="193" mass="20967">MMRLVPTGGHLRRGFLSALEKQGRAGVVRTKATGAKHTYECTGTGQGPGTTIHFGHHHQVRTDLPLAMGGKDLAPQPVELLLASLIGCEQATAVFVARHMKPRFKLGQIKFKYEAERDSTSPISLPLDAPQPCSPKLERIFGRASVSLAGGATETVERLRELESEVHRRCPVHRTLADAGVKFETEWVLLAGG</sequence>
<dbReference type="Gene3D" id="3.30.300.20">
    <property type="match status" value="1"/>
</dbReference>
<dbReference type="EMBL" id="CP031037">
    <property type="protein sequence ID" value="QDZ20852.1"/>
    <property type="molecule type" value="Genomic_DNA"/>
</dbReference>
<organism evidence="1 2">
    <name type="scientific">Chloropicon primus</name>
    <dbReference type="NCBI Taxonomy" id="1764295"/>
    <lineage>
        <taxon>Eukaryota</taxon>
        <taxon>Viridiplantae</taxon>
        <taxon>Chlorophyta</taxon>
        <taxon>Chloropicophyceae</taxon>
        <taxon>Chloropicales</taxon>
        <taxon>Chloropicaceae</taxon>
        <taxon>Chloropicon</taxon>
    </lineage>
</organism>
<accession>A0A5B8MND9</accession>
<dbReference type="Proteomes" id="UP000316726">
    <property type="component" value="Chromosome 4"/>
</dbReference>
<reference evidence="1 2" key="1">
    <citation type="submission" date="2018-07" db="EMBL/GenBank/DDBJ databases">
        <title>The complete nuclear genome of the prasinophyte Chloropicon primus (CCMP1205).</title>
        <authorList>
            <person name="Pombert J.-F."/>
            <person name="Otis C."/>
            <person name="Turmel M."/>
            <person name="Lemieux C."/>
        </authorList>
    </citation>
    <scope>NUCLEOTIDE SEQUENCE [LARGE SCALE GENOMIC DNA]</scope>
    <source>
        <strain evidence="1 2">CCMP1205</strain>
    </source>
</reference>
<gene>
    <name evidence="1" type="ORF">A3770_04p33700</name>
</gene>
<evidence type="ECO:0000313" key="2">
    <source>
        <dbReference type="Proteomes" id="UP000316726"/>
    </source>
</evidence>
<proteinExistence type="predicted"/>
<dbReference type="PANTHER" id="PTHR35368">
    <property type="entry name" value="HYDROPEROXIDE REDUCTASE"/>
    <property type="match status" value="1"/>
</dbReference>
<evidence type="ECO:0000313" key="1">
    <source>
        <dbReference type="EMBL" id="QDZ20852.1"/>
    </source>
</evidence>
<dbReference type="Pfam" id="PF02566">
    <property type="entry name" value="OsmC"/>
    <property type="match status" value="1"/>
</dbReference>
<keyword evidence="2" id="KW-1185">Reference proteome</keyword>
<dbReference type="OrthoDB" id="2019818at2759"/>
<evidence type="ECO:0008006" key="3">
    <source>
        <dbReference type="Google" id="ProtNLM"/>
    </source>
</evidence>
<dbReference type="PANTHER" id="PTHR35368:SF1">
    <property type="entry name" value="HYDROPEROXIDE REDUCTASE"/>
    <property type="match status" value="1"/>
</dbReference>
<dbReference type="InterPro" id="IPR052924">
    <property type="entry name" value="OsmC/Ohr_hydroprdx_reductase"/>
</dbReference>
<dbReference type="InterPro" id="IPR003718">
    <property type="entry name" value="OsmC/Ohr_fam"/>
</dbReference>
<dbReference type="AlphaFoldDB" id="A0A5B8MND9"/>
<name>A0A5B8MND9_9CHLO</name>
<dbReference type="InterPro" id="IPR036102">
    <property type="entry name" value="OsmC/Ohrsf"/>
</dbReference>
<dbReference type="InterPro" id="IPR015946">
    <property type="entry name" value="KH_dom-like_a/b"/>
</dbReference>
<dbReference type="SUPFAM" id="SSF82784">
    <property type="entry name" value="OsmC-like"/>
    <property type="match status" value="1"/>
</dbReference>
<protein>
    <recommendedName>
        <fullName evidence="3">OsmC-like protein</fullName>
    </recommendedName>
</protein>